<gene>
    <name evidence="5" type="ORF">GSBLH_T00004773001</name>
</gene>
<evidence type="ECO:0000259" key="4">
    <source>
        <dbReference type="Pfam" id="PF16211"/>
    </source>
</evidence>
<feature type="domain" description="Core Histone H2A/H2B/H3" evidence="3">
    <location>
        <begin position="89"/>
        <end position="164"/>
    </location>
</feature>
<dbReference type="GO" id="GO:0030527">
    <property type="term" value="F:structural constituent of chromatin"/>
    <property type="evidence" value="ECO:0007669"/>
    <property type="project" value="InterPro"/>
</dbReference>
<dbReference type="Pfam" id="PF16211">
    <property type="entry name" value="Histone_H2A_C"/>
    <property type="match status" value="1"/>
</dbReference>
<protein>
    <recommendedName>
        <fullName evidence="1">Histone H2A</fullName>
    </recommendedName>
</protein>
<dbReference type="Gene3D" id="1.10.20.10">
    <property type="entry name" value="Histone, subunit A"/>
    <property type="match status" value="1"/>
</dbReference>
<dbReference type="AlphaFoldDB" id="D8MAQ0"/>
<dbReference type="GO" id="GO:0000786">
    <property type="term" value="C:nucleosome"/>
    <property type="evidence" value="ECO:0007669"/>
    <property type="project" value="UniProtKB-KW"/>
</dbReference>
<comment type="subunit">
    <text evidence="1">The nucleosome is a histone octamer containing two molecules each of H2A, H2B, H3 and H4 assembled in one H3-H4 heterotetramer and two H2A-H2B heterodimers. The octamer wraps approximately 147 bp of DNA.</text>
</comment>
<proteinExistence type="inferred from homology"/>
<evidence type="ECO:0000313" key="5">
    <source>
        <dbReference type="EMBL" id="CBK25139.2"/>
    </source>
</evidence>
<name>D8MAQ0_BLAHO</name>
<comment type="subcellular location">
    <subcellularLocation>
        <location evidence="1">Nucleus</location>
    </subcellularLocation>
</comment>
<accession>D8MAQ0</accession>
<evidence type="ECO:0000256" key="2">
    <source>
        <dbReference type="SAM" id="MobiDB-lite"/>
    </source>
</evidence>
<dbReference type="SUPFAM" id="SSF47113">
    <property type="entry name" value="Histone-fold"/>
    <property type="match status" value="1"/>
</dbReference>
<dbReference type="InterPro" id="IPR009072">
    <property type="entry name" value="Histone-fold"/>
</dbReference>
<dbReference type="InterPro" id="IPR002119">
    <property type="entry name" value="Histone_H2A"/>
</dbReference>
<dbReference type="PANTHER" id="PTHR23430">
    <property type="entry name" value="HISTONE H2A"/>
    <property type="match status" value="1"/>
</dbReference>
<dbReference type="InterPro" id="IPR032454">
    <property type="entry name" value="Histone_H2A_C"/>
</dbReference>
<feature type="compositionally biased region" description="Acidic residues" evidence="2">
    <location>
        <begin position="197"/>
        <end position="213"/>
    </location>
</feature>
<dbReference type="InterPro" id="IPR007125">
    <property type="entry name" value="H2A/H2B/H3"/>
</dbReference>
<feature type="region of interest" description="Disordered" evidence="2">
    <location>
        <begin position="190"/>
        <end position="213"/>
    </location>
</feature>
<dbReference type="Pfam" id="PF00125">
    <property type="entry name" value="Histone"/>
    <property type="match status" value="1"/>
</dbReference>
<comment type="similarity">
    <text evidence="1">Belongs to the histone H2A family.</text>
</comment>
<keyword evidence="1" id="KW-0539">Nucleus</keyword>
<dbReference type="RefSeq" id="XP_012899187.1">
    <property type="nucleotide sequence ID" value="XM_013043733.1"/>
</dbReference>
<dbReference type="InParanoid" id="D8MAQ0"/>
<dbReference type="EMBL" id="FN668690">
    <property type="protein sequence ID" value="CBK25139.2"/>
    <property type="molecule type" value="Genomic_DNA"/>
</dbReference>
<keyword evidence="1" id="KW-0238">DNA-binding</keyword>
<sequence>MNWKKESCSNRILSVLSLPVCDIDWTNNRWWPFVWPIIDRIADLLDKQNSASKFSLIDRFPSYIYYYLDLDKINMSGKGKGGRGNVEGKTMSRSARAGITFPVGRMARYMRDMRVADRIGAGAPVYLAAVIEYLTAEILELAGNAAQDSKKNRVVPRHIQLAVRNDEELNALFGNVTIASGGVIPFVHSELLPDKKEDEEDDSEEKEDKEDAE</sequence>
<dbReference type="PRINTS" id="PR00620">
    <property type="entry name" value="HISTONEH2A"/>
</dbReference>
<dbReference type="FunFam" id="1.10.20.10:FF:000013">
    <property type="entry name" value="Core histone macro-H2A"/>
    <property type="match status" value="1"/>
</dbReference>
<dbReference type="GO" id="GO:0005634">
    <property type="term" value="C:nucleus"/>
    <property type="evidence" value="ECO:0007669"/>
    <property type="project" value="UniProtKB-SubCell"/>
</dbReference>
<evidence type="ECO:0000259" key="3">
    <source>
        <dbReference type="Pfam" id="PF00125"/>
    </source>
</evidence>
<dbReference type="OrthoDB" id="193243at2759"/>
<dbReference type="FunCoup" id="D8MAQ0">
    <property type="interactions" value="278"/>
</dbReference>
<dbReference type="SMART" id="SM00414">
    <property type="entry name" value="H2A"/>
    <property type="match status" value="1"/>
</dbReference>
<dbReference type="GO" id="GO:0046982">
    <property type="term" value="F:protein heterodimerization activity"/>
    <property type="evidence" value="ECO:0007669"/>
    <property type="project" value="InterPro"/>
</dbReference>
<dbReference type="CDD" id="cd00074">
    <property type="entry name" value="HFD_H2A"/>
    <property type="match status" value="1"/>
</dbReference>
<reference evidence="5" key="1">
    <citation type="submission" date="2010-02" db="EMBL/GenBank/DDBJ databases">
        <title>Sequencing and annotation of the Blastocystis hominis genome.</title>
        <authorList>
            <person name="Wincker P."/>
        </authorList>
    </citation>
    <scope>NUCLEOTIDE SEQUENCE</scope>
    <source>
        <strain evidence="5">Singapore isolate B</strain>
    </source>
</reference>
<organism evidence="5">
    <name type="scientific">Blastocystis hominis</name>
    <dbReference type="NCBI Taxonomy" id="12968"/>
    <lineage>
        <taxon>Eukaryota</taxon>
        <taxon>Sar</taxon>
        <taxon>Stramenopiles</taxon>
        <taxon>Bigyra</taxon>
        <taxon>Opalozoa</taxon>
        <taxon>Opalinata</taxon>
        <taxon>Blastocystidae</taxon>
        <taxon>Blastocystis</taxon>
    </lineage>
</organism>
<keyword evidence="1" id="KW-0158">Chromosome</keyword>
<dbReference type="GeneID" id="24921778"/>
<keyword evidence="6" id="KW-1185">Reference proteome</keyword>
<keyword evidence="1" id="KW-0544">Nucleosome core</keyword>
<dbReference type="GO" id="GO:0003677">
    <property type="term" value="F:DNA binding"/>
    <property type="evidence" value="ECO:0007669"/>
    <property type="project" value="UniProtKB-KW"/>
</dbReference>
<feature type="domain" description="Histone H2A C-terminal" evidence="4">
    <location>
        <begin position="167"/>
        <end position="198"/>
    </location>
</feature>
<dbReference type="Proteomes" id="UP000008312">
    <property type="component" value="Unassembled WGS sequence"/>
</dbReference>
<evidence type="ECO:0000256" key="1">
    <source>
        <dbReference type="RuleBase" id="RU003767"/>
    </source>
</evidence>
<evidence type="ECO:0000313" key="6">
    <source>
        <dbReference type="Proteomes" id="UP000008312"/>
    </source>
</evidence>